<keyword evidence="3" id="KW-1185">Reference proteome</keyword>
<protein>
    <submittedName>
        <fullName evidence="2">DUF946 domain-containing protein</fullName>
    </submittedName>
</protein>
<feature type="signal peptide" evidence="1">
    <location>
        <begin position="1"/>
        <end position="24"/>
    </location>
</feature>
<sequence>MNKILTFTALVACISAAATGYANNDPTANSLEIKYVNEYDLVWWDKGSGGDHDGSYYSPKPPAGYYRLGHYGHGGYGHPTEASVVVKALKPGLLERPVSYSRIWKDSGSGADWDGSFWQPNPPNGYKCLGTVVSRHHGQPSLDEVRCVKSDLVVSGKLGGWIWDDSDTGADDDFGSWKIVANDANGISVNSFVGNNSHSAPGSSPLFYVLKKASILAAKLSQAEVTNLIKKHGPILYLHPDERYKLDSPFRYINQAYLVNSKGNKIKTSTDTFKANYDYIKAAGNINSNVKDNIWLEPANGDASRPGDLNAAKAIVHIKDTIPGYTDIQFWYFYAYNGPGTAKVRFGEIYNHTGELKPFGEHTGDWEHVTLRFDNSNKSLTSVYLSQHSYGELRAPNQLEWDGSHVVIYSSKNGHASYASQSDNDHRVLHKCIQEIFGHCVGHLDVDLKNYTAKGNRFNTYEDGKYHIVNYTPTNWAEMEFRWGPVKDVHMTIEQAEKVARDFFGPFIGGSPAASIGAALFSKFYKENQGGPTNIGTKGDWSNNEF</sequence>
<dbReference type="Pfam" id="PF06101">
    <property type="entry name" value="Vps62"/>
    <property type="match status" value="1"/>
</dbReference>
<dbReference type="EMBL" id="NDXW01000001">
    <property type="protein sequence ID" value="RDH46548.1"/>
    <property type="molecule type" value="Genomic_DNA"/>
</dbReference>
<gene>
    <name evidence="2" type="ORF">B9G39_25525</name>
</gene>
<reference evidence="2 3" key="1">
    <citation type="submission" date="2017-04" db="EMBL/GenBank/DDBJ databases">
        <title>Draft genome sequence of Zooshikella ganghwensis VG4 isolated from Red Sea sediments.</title>
        <authorList>
            <person name="Rehman Z."/>
            <person name="Alam I."/>
            <person name="Kamau A."/>
            <person name="Bajic V."/>
            <person name="Leiknes T."/>
        </authorList>
    </citation>
    <scope>NUCLEOTIDE SEQUENCE [LARGE SCALE GENOMIC DNA]</scope>
    <source>
        <strain evidence="2 3">VG4</strain>
    </source>
</reference>
<dbReference type="AlphaFoldDB" id="A0A4P9VSD0"/>
<organism evidence="2 3">
    <name type="scientific">Zooshikella ganghwensis</name>
    <dbReference type="NCBI Taxonomy" id="202772"/>
    <lineage>
        <taxon>Bacteria</taxon>
        <taxon>Pseudomonadati</taxon>
        <taxon>Pseudomonadota</taxon>
        <taxon>Gammaproteobacteria</taxon>
        <taxon>Oceanospirillales</taxon>
        <taxon>Zooshikellaceae</taxon>
        <taxon>Zooshikella</taxon>
    </lineage>
</organism>
<evidence type="ECO:0000313" key="3">
    <source>
        <dbReference type="Proteomes" id="UP000257039"/>
    </source>
</evidence>
<evidence type="ECO:0000313" key="2">
    <source>
        <dbReference type="EMBL" id="RDH46548.1"/>
    </source>
</evidence>
<accession>A0A4P9VSD0</accession>
<evidence type="ECO:0000256" key="1">
    <source>
        <dbReference type="SAM" id="SignalP"/>
    </source>
</evidence>
<comment type="caution">
    <text evidence="2">The sequence shown here is derived from an EMBL/GenBank/DDBJ whole genome shotgun (WGS) entry which is preliminary data.</text>
</comment>
<dbReference type="InterPro" id="IPR009291">
    <property type="entry name" value="Vps62"/>
</dbReference>
<dbReference type="RefSeq" id="WP_094789280.1">
    <property type="nucleotide sequence ID" value="NZ_NDXW01000001.1"/>
</dbReference>
<keyword evidence="1" id="KW-0732">Signal</keyword>
<dbReference type="Proteomes" id="UP000257039">
    <property type="component" value="Unassembled WGS sequence"/>
</dbReference>
<name>A0A4P9VSD0_9GAMM</name>
<feature type="chain" id="PRO_5020718225" evidence="1">
    <location>
        <begin position="25"/>
        <end position="546"/>
    </location>
</feature>
<proteinExistence type="predicted"/>
<dbReference type="PANTHER" id="PTHR48219">
    <property type="entry name" value="VACUOLAR PROTEIN SORTING-ASSOCIATED PROTEIN 62-RELATED"/>
    <property type="match status" value="1"/>
</dbReference>
<dbReference type="PANTHER" id="PTHR48219:SF2">
    <property type="entry name" value="VACUOLAR PROTEIN SORTING-ASSOCIATED PROTEIN 62"/>
    <property type="match status" value="1"/>
</dbReference>